<protein>
    <submittedName>
        <fullName evidence="1">Uncharacterized protein</fullName>
    </submittedName>
</protein>
<dbReference type="AlphaFoldDB" id="A0A382KBD9"/>
<accession>A0A382KBD9</accession>
<dbReference type="EMBL" id="UINC01079067">
    <property type="protein sequence ID" value="SVC20722.1"/>
    <property type="molecule type" value="Genomic_DNA"/>
</dbReference>
<organism evidence="1">
    <name type="scientific">marine metagenome</name>
    <dbReference type="NCBI Taxonomy" id="408172"/>
    <lineage>
        <taxon>unclassified sequences</taxon>
        <taxon>metagenomes</taxon>
        <taxon>ecological metagenomes</taxon>
    </lineage>
</organism>
<sequence length="52" mass="5842">MILPIVRREVTGASLSSDLHPVIDRIYRGRNIANLDDLENGLKGLTHFNVLK</sequence>
<feature type="non-terminal residue" evidence="1">
    <location>
        <position position="52"/>
    </location>
</feature>
<gene>
    <name evidence="1" type="ORF">METZ01_LOCUS273576</name>
</gene>
<name>A0A382KBD9_9ZZZZ</name>
<evidence type="ECO:0000313" key="1">
    <source>
        <dbReference type="EMBL" id="SVC20722.1"/>
    </source>
</evidence>
<proteinExistence type="predicted"/>
<reference evidence="1" key="1">
    <citation type="submission" date="2018-05" db="EMBL/GenBank/DDBJ databases">
        <authorList>
            <person name="Lanie J.A."/>
            <person name="Ng W.-L."/>
            <person name="Kazmierczak K.M."/>
            <person name="Andrzejewski T.M."/>
            <person name="Davidsen T.M."/>
            <person name="Wayne K.J."/>
            <person name="Tettelin H."/>
            <person name="Glass J.I."/>
            <person name="Rusch D."/>
            <person name="Podicherti R."/>
            <person name="Tsui H.-C.T."/>
            <person name="Winkler M.E."/>
        </authorList>
    </citation>
    <scope>NUCLEOTIDE SEQUENCE</scope>
</reference>